<reference evidence="2 3" key="1">
    <citation type="submission" date="2024-01" db="EMBL/GenBank/DDBJ databases">
        <title>Genome assemblies of Stephania.</title>
        <authorList>
            <person name="Yang L."/>
        </authorList>
    </citation>
    <scope>NUCLEOTIDE SEQUENCE [LARGE SCALE GENOMIC DNA]</scope>
    <source>
        <strain evidence="2">QJT</strain>
        <tissue evidence="2">Leaf</tissue>
    </source>
</reference>
<dbReference type="PROSITE" id="PS50011">
    <property type="entry name" value="PROTEIN_KINASE_DOM"/>
    <property type="match status" value="1"/>
</dbReference>
<organism evidence="2 3">
    <name type="scientific">Stephania japonica</name>
    <dbReference type="NCBI Taxonomy" id="461633"/>
    <lineage>
        <taxon>Eukaryota</taxon>
        <taxon>Viridiplantae</taxon>
        <taxon>Streptophyta</taxon>
        <taxon>Embryophyta</taxon>
        <taxon>Tracheophyta</taxon>
        <taxon>Spermatophyta</taxon>
        <taxon>Magnoliopsida</taxon>
        <taxon>Ranunculales</taxon>
        <taxon>Menispermaceae</taxon>
        <taxon>Menispermoideae</taxon>
        <taxon>Cissampelideae</taxon>
        <taxon>Stephania</taxon>
    </lineage>
</organism>
<dbReference type="SMART" id="SM00220">
    <property type="entry name" value="S_TKc"/>
    <property type="match status" value="1"/>
</dbReference>
<dbReference type="Gene3D" id="1.10.510.10">
    <property type="entry name" value="Transferase(Phosphotransferase) domain 1"/>
    <property type="match status" value="1"/>
</dbReference>
<comment type="caution">
    <text evidence="2">The sequence shown here is derived from an EMBL/GenBank/DDBJ whole genome shotgun (WGS) entry which is preliminary data.</text>
</comment>
<evidence type="ECO:0000259" key="1">
    <source>
        <dbReference type="PROSITE" id="PS50011"/>
    </source>
</evidence>
<gene>
    <name evidence="2" type="ORF">Sjap_023856</name>
</gene>
<feature type="domain" description="Protein kinase" evidence="1">
    <location>
        <begin position="241"/>
        <end position="521"/>
    </location>
</feature>
<accession>A0AAP0ECG8</accession>
<dbReference type="InterPro" id="IPR000719">
    <property type="entry name" value="Prot_kinase_dom"/>
</dbReference>
<protein>
    <recommendedName>
        <fullName evidence="1">Protein kinase domain-containing protein</fullName>
    </recommendedName>
</protein>
<dbReference type="AlphaFoldDB" id="A0AAP0ECG8"/>
<dbReference type="EMBL" id="JBBNAE010000010">
    <property type="protein sequence ID" value="KAK9090679.1"/>
    <property type="molecule type" value="Genomic_DNA"/>
</dbReference>
<dbReference type="PANTHER" id="PTHR45621">
    <property type="entry name" value="OS01G0588500 PROTEIN-RELATED"/>
    <property type="match status" value="1"/>
</dbReference>
<dbReference type="GO" id="GO:0005524">
    <property type="term" value="F:ATP binding"/>
    <property type="evidence" value="ECO:0007669"/>
    <property type="project" value="InterPro"/>
</dbReference>
<dbReference type="InterPro" id="IPR011009">
    <property type="entry name" value="Kinase-like_dom_sf"/>
</dbReference>
<name>A0AAP0ECG8_9MAGN</name>
<dbReference type="SUPFAM" id="SSF56112">
    <property type="entry name" value="Protein kinase-like (PK-like)"/>
    <property type="match status" value="1"/>
</dbReference>
<keyword evidence="3" id="KW-1185">Reference proteome</keyword>
<dbReference type="InterPro" id="IPR050823">
    <property type="entry name" value="Plant_Ser_Thr_Prot_Kinase"/>
</dbReference>
<sequence>MTNILYFHGVVRDDSSSVDTNSEIFTERDDQAGSDADLVGKNLSKLVSISTFAKNCLKFGRSFDRGSSSSGVNGSQKLAAKLVLVKGMLKFFPQVLKVEMIKLFLPHVRKVRIETLLSLISEGYFTISFTANADEVLSDRSEVWKFRSVVGAHRSSEEMEHRSDEMEHRSGGLGLRSIDLEFGSSSTQTCNDGLSLMPFGSIPLSISEPSVFSSILSVSLGSPSPLSRSGQLALYGGRHQVKTLRILGAESSSKFFLMPRFMIAKKIAVVRLLSRSVIKDDCGCQAHDHGRLLSTALCQFYANNTPLHALPEAIQRLISSITLLLDFTSNCGSIKISTANTLPWEIRIKVAIGVARVLSFLHNLDNQVLTWGIRTSSILLDVEFNPKLSGFKLARAGPSGDATHVSTRVMGTSGYAAPEYIATGRLTAKNDVYCFGVVLLELLSGRRARDMNRSSVEQNLVKWAFYLSDKRKLFRIMDTRLEGQYPQRGAYMAAALALQCLGEDAKARPTMAEALTVLEEIPNASKTSSQSQ</sequence>
<evidence type="ECO:0000313" key="2">
    <source>
        <dbReference type="EMBL" id="KAK9090679.1"/>
    </source>
</evidence>
<evidence type="ECO:0000313" key="3">
    <source>
        <dbReference type="Proteomes" id="UP001417504"/>
    </source>
</evidence>
<dbReference type="Pfam" id="PF00069">
    <property type="entry name" value="Pkinase"/>
    <property type="match status" value="1"/>
</dbReference>
<dbReference type="Proteomes" id="UP001417504">
    <property type="component" value="Unassembled WGS sequence"/>
</dbReference>
<dbReference type="GO" id="GO:0004672">
    <property type="term" value="F:protein kinase activity"/>
    <property type="evidence" value="ECO:0007669"/>
    <property type="project" value="InterPro"/>
</dbReference>
<proteinExistence type="predicted"/>